<feature type="transmembrane region" description="Helical" evidence="2">
    <location>
        <begin position="97"/>
        <end position="125"/>
    </location>
</feature>
<keyword evidence="2" id="KW-1133">Transmembrane helix</keyword>
<keyword evidence="4" id="KW-1185">Reference proteome</keyword>
<evidence type="ECO:0000313" key="3">
    <source>
        <dbReference type="EMBL" id="UOE20802.1"/>
    </source>
</evidence>
<accession>A0A399G7F5</accession>
<evidence type="ECO:0000256" key="1">
    <source>
        <dbReference type="SAM" id="MobiDB-lite"/>
    </source>
</evidence>
<gene>
    <name evidence="3" type="ORF">NI17_006330</name>
</gene>
<dbReference type="OrthoDB" id="3432221at2"/>
<name>A0A399G7F5_9ACTN</name>
<evidence type="ECO:0000256" key="2">
    <source>
        <dbReference type="SAM" id="Phobius"/>
    </source>
</evidence>
<dbReference type="EMBL" id="CP063196">
    <property type="protein sequence ID" value="UOE20802.1"/>
    <property type="molecule type" value="Genomic_DNA"/>
</dbReference>
<dbReference type="RefSeq" id="WP_068693335.1">
    <property type="nucleotide sequence ID" value="NZ_CP063196.1"/>
</dbReference>
<keyword evidence="2" id="KW-0472">Membrane</keyword>
<keyword evidence="2" id="KW-0812">Transmembrane</keyword>
<protein>
    <submittedName>
        <fullName evidence="3">Uncharacterized protein</fullName>
    </submittedName>
</protein>
<reference evidence="3" key="1">
    <citation type="submission" date="2020-10" db="EMBL/GenBank/DDBJ databases">
        <title>De novo genome project of the cellulose decomposer Thermobifida halotolerans type strain.</title>
        <authorList>
            <person name="Nagy I."/>
            <person name="Horvath B."/>
            <person name="Kukolya J."/>
            <person name="Nagy I."/>
            <person name="Orsini M."/>
        </authorList>
    </citation>
    <scope>NUCLEOTIDE SEQUENCE</scope>
    <source>
        <strain evidence="3">DSM 44931</strain>
    </source>
</reference>
<dbReference type="KEGG" id="thao:NI17_006330"/>
<evidence type="ECO:0000313" key="4">
    <source>
        <dbReference type="Proteomes" id="UP000265719"/>
    </source>
</evidence>
<feature type="transmembrane region" description="Helical" evidence="2">
    <location>
        <begin position="54"/>
        <end position="85"/>
    </location>
</feature>
<organism evidence="3 4">
    <name type="scientific">Thermobifida halotolerans</name>
    <dbReference type="NCBI Taxonomy" id="483545"/>
    <lineage>
        <taxon>Bacteria</taxon>
        <taxon>Bacillati</taxon>
        <taxon>Actinomycetota</taxon>
        <taxon>Actinomycetes</taxon>
        <taxon>Streptosporangiales</taxon>
        <taxon>Nocardiopsidaceae</taxon>
        <taxon>Thermobifida</taxon>
    </lineage>
</organism>
<sequence>MTYGGQGGYSGPPHSGTGGWGAFPPPPSSPPPPPPYPAGFGRQPQQPPSQTSMILALVCNILAITTCYGVIPAIVGLVLSIIALSQAQTDPVGARKLTIGAWICFGVAAAFFLFLVLVYGAWFIAVLSSTPY</sequence>
<dbReference type="AlphaFoldDB" id="A0A399G7F5"/>
<feature type="region of interest" description="Disordered" evidence="1">
    <location>
        <begin position="1"/>
        <end position="48"/>
    </location>
</feature>
<dbReference type="Proteomes" id="UP000265719">
    <property type="component" value="Chromosome"/>
</dbReference>
<feature type="compositionally biased region" description="Pro residues" evidence="1">
    <location>
        <begin position="23"/>
        <end position="37"/>
    </location>
</feature>
<proteinExistence type="predicted"/>
<feature type="compositionally biased region" description="Gly residues" evidence="1">
    <location>
        <begin position="1"/>
        <end position="21"/>
    </location>
</feature>